<dbReference type="Gene3D" id="3.90.550.10">
    <property type="entry name" value="Spore Coat Polysaccharide Biosynthesis Protein SpsA, Chain A"/>
    <property type="match status" value="1"/>
</dbReference>
<organism evidence="5 6">
    <name type="scientific">Amycolatopsis jiangsuensis</name>
    <dbReference type="NCBI Taxonomy" id="1181879"/>
    <lineage>
        <taxon>Bacteria</taxon>
        <taxon>Bacillati</taxon>
        <taxon>Actinomycetota</taxon>
        <taxon>Actinomycetes</taxon>
        <taxon>Pseudonocardiales</taxon>
        <taxon>Pseudonocardiaceae</taxon>
        <taxon>Amycolatopsis</taxon>
    </lineage>
</organism>
<keyword evidence="2" id="KW-0328">Glycosyltransferase</keyword>
<dbReference type="EMBL" id="JACHMG010000001">
    <property type="protein sequence ID" value="MBB4689142.1"/>
    <property type="molecule type" value="Genomic_DNA"/>
</dbReference>
<comment type="caution">
    <text evidence="5">The sequence shown here is derived from an EMBL/GenBank/DDBJ whole genome shotgun (WGS) entry which is preliminary data.</text>
</comment>
<dbReference type="PANTHER" id="PTHR43685:SF5">
    <property type="entry name" value="GLYCOSYLTRANSFERASE EPSE-RELATED"/>
    <property type="match status" value="1"/>
</dbReference>
<dbReference type="AlphaFoldDB" id="A0A840J6T4"/>
<keyword evidence="6" id="KW-1185">Reference proteome</keyword>
<feature type="domain" description="Glycosyltransferase 2-like" evidence="4">
    <location>
        <begin position="5"/>
        <end position="162"/>
    </location>
</feature>
<keyword evidence="3 5" id="KW-0808">Transferase</keyword>
<dbReference type="RefSeq" id="WP_184783722.1">
    <property type="nucleotide sequence ID" value="NZ_JACHMG010000001.1"/>
</dbReference>
<dbReference type="PANTHER" id="PTHR43685">
    <property type="entry name" value="GLYCOSYLTRANSFERASE"/>
    <property type="match status" value="1"/>
</dbReference>
<reference evidence="5 6" key="1">
    <citation type="submission" date="2020-08" db="EMBL/GenBank/DDBJ databases">
        <title>Sequencing the genomes of 1000 actinobacteria strains.</title>
        <authorList>
            <person name="Klenk H.-P."/>
        </authorList>
    </citation>
    <scope>NUCLEOTIDE SEQUENCE [LARGE SCALE GENOMIC DNA]</scope>
    <source>
        <strain evidence="5 6">DSM 45859</strain>
    </source>
</reference>
<evidence type="ECO:0000256" key="3">
    <source>
        <dbReference type="ARBA" id="ARBA00022679"/>
    </source>
</evidence>
<dbReference type="GO" id="GO:0016757">
    <property type="term" value="F:glycosyltransferase activity"/>
    <property type="evidence" value="ECO:0007669"/>
    <property type="project" value="UniProtKB-KW"/>
</dbReference>
<name>A0A840J6T4_9PSEU</name>
<dbReference type="Proteomes" id="UP000581769">
    <property type="component" value="Unassembled WGS sequence"/>
</dbReference>
<dbReference type="InterPro" id="IPR050834">
    <property type="entry name" value="Glycosyltransf_2"/>
</dbReference>
<evidence type="ECO:0000256" key="1">
    <source>
        <dbReference type="ARBA" id="ARBA00006739"/>
    </source>
</evidence>
<evidence type="ECO:0000313" key="6">
    <source>
        <dbReference type="Proteomes" id="UP000581769"/>
    </source>
</evidence>
<proteinExistence type="inferred from homology"/>
<dbReference type="InterPro" id="IPR001173">
    <property type="entry name" value="Glyco_trans_2-like"/>
</dbReference>
<dbReference type="SUPFAM" id="SSF53448">
    <property type="entry name" value="Nucleotide-diphospho-sugar transferases"/>
    <property type="match status" value="1"/>
</dbReference>
<dbReference type="Pfam" id="PF00535">
    <property type="entry name" value="Glycos_transf_2"/>
    <property type="match status" value="1"/>
</dbReference>
<gene>
    <name evidence="5" type="ORF">BJY18_006627</name>
</gene>
<accession>A0A840J6T4</accession>
<protein>
    <submittedName>
        <fullName evidence="5">GT2 family glycosyltransferase</fullName>
    </submittedName>
</protein>
<evidence type="ECO:0000259" key="4">
    <source>
        <dbReference type="Pfam" id="PF00535"/>
    </source>
</evidence>
<evidence type="ECO:0000313" key="5">
    <source>
        <dbReference type="EMBL" id="MBB4689142.1"/>
    </source>
</evidence>
<evidence type="ECO:0000256" key="2">
    <source>
        <dbReference type="ARBA" id="ARBA00022676"/>
    </source>
</evidence>
<dbReference type="InterPro" id="IPR029044">
    <property type="entry name" value="Nucleotide-diphossugar_trans"/>
</dbReference>
<comment type="similarity">
    <text evidence="1">Belongs to the glycosyltransferase 2 family.</text>
</comment>
<sequence>MSRTTVVVATRNRAGELDRTLHRLTTMDPKPPVIVLDNGSVDETARVAASYEGEGVRVIRSPRNHGAAARTQGVIAARTPYVAFSDDDSWWAADALPRAENLFDAHPGLALIAGRTLVGPDEREDPVTPALEHSPLGTPADAPGPLVLGFLACSAVVRRTAFLQAGGFSSMLHFGAEEQLLAYDLAAAGWQLCYVPDVVAHHHPSPSRPSASWRHRAEARNQLLIGWLRRPGAVCATQLRHFARSAGHEPSLLGALPTALLRLPRALARRRVLPDSVEQQARTLEG</sequence>